<comment type="caution">
    <text evidence="3">The sequence shown here is derived from an EMBL/GenBank/DDBJ whole genome shotgun (WGS) entry which is preliminary data.</text>
</comment>
<keyword evidence="1" id="KW-1133">Transmembrane helix</keyword>
<dbReference type="EMBL" id="JAUHQC010000015">
    <property type="protein sequence ID" value="MDN4534084.1"/>
    <property type="molecule type" value="Genomic_DNA"/>
</dbReference>
<evidence type="ECO:0000313" key="3">
    <source>
        <dbReference type="EMBL" id="PNZ68335.1"/>
    </source>
</evidence>
<feature type="transmembrane region" description="Helical" evidence="1">
    <location>
        <begin position="72"/>
        <end position="90"/>
    </location>
</feature>
<gene>
    <name evidence="3" type="ORF">CD158_03755</name>
    <name evidence="2" type="ORF">QYH67_11035</name>
</gene>
<reference evidence="2" key="2">
    <citation type="submission" date="2023-07" db="EMBL/GenBank/DDBJ databases">
        <title>Evaluation of the beneficial properties of pineapple isolates.</title>
        <authorList>
            <person name="Adefiranye O."/>
        </authorList>
    </citation>
    <scope>NUCLEOTIDE SEQUENCE</scope>
    <source>
        <strain evidence="2">PAPLE_T1</strain>
    </source>
</reference>
<dbReference type="Proteomes" id="UP000242470">
    <property type="component" value="Unassembled WGS sequence"/>
</dbReference>
<feature type="transmembrane region" description="Helical" evidence="1">
    <location>
        <begin position="6"/>
        <end position="23"/>
    </location>
</feature>
<keyword evidence="1" id="KW-0472">Membrane</keyword>
<sequence length="91" mass="10874">MTTQIWIFIAIIVILQLLIGHFLHDIGFSLLRSILLMLLPFGIGVFILQLSYYERYFPEWDVPAREKIRLEIIYLATFLEFVALYLFLFIF</sequence>
<dbReference type="RefSeq" id="WP_059108101.1">
    <property type="nucleotide sequence ID" value="NZ_AP024589.1"/>
</dbReference>
<feature type="transmembrane region" description="Helical" evidence="1">
    <location>
        <begin position="30"/>
        <end position="52"/>
    </location>
</feature>
<proteinExistence type="predicted"/>
<dbReference type="Proteomes" id="UP001171687">
    <property type="component" value="Unassembled WGS sequence"/>
</dbReference>
<evidence type="ECO:0000313" key="2">
    <source>
        <dbReference type="EMBL" id="MDN4534084.1"/>
    </source>
</evidence>
<evidence type="ECO:0000313" key="4">
    <source>
        <dbReference type="Proteomes" id="UP000242470"/>
    </source>
</evidence>
<dbReference type="AlphaFoldDB" id="A0AAP8PR94"/>
<protein>
    <submittedName>
        <fullName evidence="3">Uncharacterized protein</fullName>
    </submittedName>
</protein>
<dbReference type="GeneID" id="64982853"/>
<name>A0AAP8PR94_9STAP</name>
<organism evidence="3 4">
    <name type="scientific">Staphylococcus auricularis</name>
    <dbReference type="NCBI Taxonomy" id="29379"/>
    <lineage>
        <taxon>Bacteria</taxon>
        <taxon>Bacillati</taxon>
        <taxon>Bacillota</taxon>
        <taxon>Bacilli</taxon>
        <taxon>Bacillales</taxon>
        <taxon>Staphylococcaceae</taxon>
        <taxon>Staphylococcus</taxon>
    </lineage>
</organism>
<dbReference type="EMBL" id="PPQW01000018">
    <property type="protein sequence ID" value="PNZ68335.1"/>
    <property type="molecule type" value="Genomic_DNA"/>
</dbReference>
<reference evidence="3 4" key="1">
    <citation type="submission" date="2017-08" db="EMBL/GenBank/DDBJ databases">
        <title>Draft genome sequences of 64 type strains of genus Staph aureus.</title>
        <authorList>
            <person name="Cole K."/>
            <person name="Golubchik T."/>
            <person name="Russell J."/>
            <person name="Foster D."/>
            <person name="Llewelyn M."/>
            <person name="Wilson D."/>
            <person name="Crook D."/>
            <person name="Paul J."/>
        </authorList>
    </citation>
    <scope>NUCLEOTIDE SEQUENCE [LARGE SCALE GENOMIC DNA]</scope>
    <source>
        <strain evidence="3 4">NCTC 12101</strain>
    </source>
</reference>
<accession>A0AAP8PR94</accession>
<keyword evidence="1" id="KW-0812">Transmembrane</keyword>
<evidence type="ECO:0000256" key="1">
    <source>
        <dbReference type="SAM" id="Phobius"/>
    </source>
</evidence>